<dbReference type="EMBL" id="PGXC01000042">
    <property type="protein sequence ID" value="PKK88557.1"/>
    <property type="molecule type" value="Genomic_DNA"/>
</dbReference>
<dbReference type="GO" id="GO:0005886">
    <property type="term" value="C:plasma membrane"/>
    <property type="evidence" value="ECO:0007669"/>
    <property type="project" value="TreeGrafter"/>
</dbReference>
<comment type="caution">
    <text evidence="3">The sequence shown here is derived from an EMBL/GenBank/DDBJ whole genome shotgun (WGS) entry which is preliminary data.</text>
</comment>
<reference evidence="3 4" key="1">
    <citation type="journal article" date="2017" name="ISME J.">
        <title>Potential for microbial H2 and metal transformations associated with novel bacteria and archaea in deep terrestrial subsurface sediments.</title>
        <authorList>
            <person name="Hernsdorf A.W."/>
            <person name="Amano Y."/>
            <person name="Miyakawa K."/>
            <person name="Ise K."/>
            <person name="Suzuki Y."/>
            <person name="Anantharaman K."/>
            <person name="Probst A."/>
            <person name="Burstein D."/>
            <person name="Thomas B.C."/>
            <person name="Banfield J.F."/>
        </authorList>
    </citation>
    <scope>NUCLEOTIDE SEQUENCE [LARGE SCALE GENOMIC DNA]</scope>
    <source>
        <strain evidence="3">HGW-Wallbacteria-1</strain>
    </source>
</reference>
<dbReference type="GO" id="GO:0000270">
    <property type="term" value="P:peptidoglycan metabolic process"/>
    <property type="evidence" value="ECO:0007669"/>
    <property type="project" value="TreeGrafter"/>
</dbReference>
<keyword evidence="1" id="KW-1133">Transmembrane helix</keyword>
<evidence type="ECO:0000256" key="1">
    <source>
        <dbReference type="SAM" id="Phobius"/>
    </source>
</evidence>
<dbReference type="Gene3D" id="3.40.50.620">
    <property type="entry name" value="HUPs"/>
    <property type="match status" value="1"/>
</dbReference>
<feature type="domain" description="DUF218" evidence="2">
    <location>
        <begin position="40"/>
        <end position="126"/>
    </location>
</feature>
<dbReference type="Proteomes" id="UP000233256">
    <property type="component" value="Unassembled WGS sequence"/>
</dbReference>
<evidence type="ECO:0000259" key="2">
    <source>
        <dbReference type="Pfam" id="PF02698"/>
    </source>
</evidence>
<keyword evidence="1" id="KW-0472">Membrane</keyword>
<sequence>MMNNIKKVTQTIAAFFAVWAALHLSVMLILGLSSEIKHSDAILIFGNKVETSGEPSERLKSRLDQGIKLYEQKMASLIIVSGGFGREGFDEALIMKDYLMKRGVPEDAIITDQKGSNTYQTAKRTACSFQLAYAEFPCRKYRDGQIYHDSF</sequence>
<dbReference type="AlphaFoldDB" id="A0A2N1PJP7"/>
<gene>
    <name evidence="3" type="ORF">CVV64_18315</name>
</gene>
<keyword evidence="1" id="KW-0812">Transmembrane</keyword>
<proteinExistence type="predicted"/>
<organism evidence="3 4">
    <name type="scientific">Candidatus Wallbacteria bacterium HGW-Wallbacteria-1</name>
    <dbReference type="NCBI Taxonomy" id="2013854"/>
    <lineage>
        <taxon>Bacteria</taxon>
        <taxon>Candidatus Walliibacteriota</taxon>
    </lineage>
</organism>
<dbReference type="InterPro" id="IPR014729">
    <property type="entry name" value="Rossmann-like_a/b/a_fold"/>
</dbReference>
<feature type="transmembrane region" description="Helical" evidence="1">
    <location>
        <begin position="12"/>
        <end position="32"/>
    </location>
</feature>
<dbReference type="InterPro" id="IPR051599">
    <property type="entry name" value="Cell_Envelope_Assoc"/>
</dbReference>
<dbReference type="InterPro" id="IPR003848">
    <property type="entry name" value="DUF218"/>
</dbReference>
<dbReference type="Pfam" id="PF02698">
    <property type="entry name" value="DUF218"/>
    <property type="match status" value="1"/>
</dbReference>
<dbReference type="PANTHER" id="PTHR30336:SF4">
    <property type="entry name" value="ENVELOPE BIOGENESIS FACTOR ELYC"/>
    <property type="match status" value="1"/>
</dbReference>
<evidence type="ECO:0000313" key="3">
    <source>
        <dbReference type="EMBL" id="PKK88557.1"/>
    </source>
</evidence>
<dbReference type="CDD" id="cd06259">
    <property type="entry name" value="YdcF-like"/>
    <property type="match status" value="1"/>
</dbReference>
<protein>
    <recommendedName>
        <fullName evidence="2">DUF218 domain-containing protein</fullName>
    </recommendedName>
</protein>
<dbReference type="PANTHER" id="PTHR30336">
    <property type="entry name" value="INNER MEMBRANE PROTEIN, PROBABLE PERMEASE"/>
    <property type="match status" value="1"/>
</dbReference>
<evidence type="ECO:0000313" key="4">
    <source>
        <dbReference type="Proteomes" id="UP000233256"/>
    </source>
</evidence>
<name>A0A2N1PJP7_9BACT</name>
<dbReference type="GO" id="GO:0043164">
    <property type="term" value="P:Gram-negative-bacterium-type cell wall biogenesis"/>
    <property type="evidence" value="ECO:0007669"/>
    <property type="project" value="TreeGrafter"/>
</dbReference>
<accession>A0A2N1PJP7</accession>